<dbReference type="Proteomes" id="UP000319700">
    <property type="component" value="Unassembled WGS sequence"/>
</dbReference>
<evidence type="ECO:0000313" key="2">
    <source>
        <dbReference type="EMBL" id="TPG36230.1"/>
    </source>
</evidence>
<comment type="caution">
    <text evidence="2">The sequence shown here is derived from an EMBL/GenBank/DDBJ whole genome shotgun (WGS) entry which is preliminary data.</text>
</comment>
<evidence type="ECO:0000313" key="3">
    <source>
        <dbReference type="Proteomes" id="UP000319700"/>
    </source>
</evidence>
<dbReference type="EMBL" id="RCZH01000015">
    <property type="protein sequence ID" value="TPG36230.1"/>
    <property type="molecule type" value="Genomic_DNA"/>
</dbReference>
<name>A0A502EIB8_9FLAO</name>
<dbReference type="Gene3D" id="1.20.5.320">
    <property type="entry name" value="6-Phosphogluconate Dehydrogenase, domain 3"/>
    <property type="match status" value="3"/>
</dbReference>
<protein>
    <submittedName>
        <fullName evidence="2">Collagen-like protein</fullName>
    </submittedName>
</protein>
<dbReference type="PANTHER" id="PTHR24637:SF421">
    <property type="entry name" value="CUTICLE COLLAGEN DPY-2"/>
    <property type="match status" value="1"/>
</dbReference>
<dbReference type="OrthoDB" id="1247310at2"/>
<accession>A0A502EIB8</accession>
<feature type="non-terminal residue" evidence="2">
    <location>
        <position position="1"/>
    </location>
</feature>
<reference evidence="2 3" key="1">
    <citation type="journal article" date="2019" name="Environ. Microbiol.">
        <title>Species interactions and distinct microbial communities in high Arctic permafrost affected cryosols are associated with the CH4 and CO2 gas fluxes.</title>
        <authorList>
            <person name="Altshuler I."/>
            <person name="Hamel J."/>
            <person name="Turney S."/>
            <person name="Magnuson E."/>
            <person name="Levesque R."/>
            <person name="Greer C."/>
            <person name="Whyte L.G."/>
        </authorList>
    </citation>
    <scope>NUCLEOTIDE SEQUENCE [LARGE SCALE GENOMIC DNA]</scope>
    <source>
        <strain evidence="2 3">42</strain>
    </source>
</reference>
<keyword evidence="2" id="KW-0176">Collagen</keyword>
<gene>
    <name evidence="2" type="ORF">EAH81_20680</name>
</gene>
<feature type="compositionally biased region" description="Low complexity" evidence="1">
    <location>
        <begin position="7"/>
        <end position="20"/>
    </location>
</feature>
<feature type="region of interest" description="Disordered" evidence="1">
    <location>
        <begin position="1"/>
        <end position="23"/>
    </location>
</feature>
<keyword evidence="3" id="KW-1185">Reference proteome</keyword>
<dbReference type="AlphaFoldDB" id="A0A502EIB8"/>
<evidence type="ECO:0000256" key="1">
    <source>
        <dbReference type="SAM" id="MobiDB-lite"/>
    </source>
</evidence>
<organism evidence="2 3">
    <name type="scientific">Flavobacterium pectinovorum</name>
    <dbReference type="NCBI Taxonomy" id="29533"/>
    <lineage>
        <taxon>Bacteria</taxon>
        <taxon>Pseudomonadati</taxon>
        <taxon>Bacteroidota</taxon>
        <taxon>Flavobacteriia</taxon>
        <taxon>Flavobacteriales</taxon>
        <taxon>Flavobacteriaceae</taxon>
        <taxon>Flavobacterium</taxon>
    </lineage>
</organism>
<dbReference type="PANTHER" id="PTHR24637">
    <property type="entry name" value="COLLAGEN"/>
    <property type="match status" value="1"/>
</dbReference>
<sequence>KTGIDGIPGVNGTPGTPGNPGASGSITTLDAIIKDAQGNIYAYVGSANTVKGRDDAWAQGSTDWVKINGLNGAAGIPGVNGTPGTPGNPGASGSITTLDAIIKDAQGNIYAYVGSANTVKGRDDAWAQGSADWVKINGLNGAAGIPGVNGTPGTPGNPGASGSITTLDAIIKDAQGNIYAYVGSANTVKGRDDAWAQGSADWVKINGLNGAAGIPGVVGEPGTPGNPGASGSITTLDAIIKDAQGNIYAYVGSANTVKGRDDAWAQGSADWVKINAANAAKNVGTFSSDTDSVIKVEGGANALFSDVSIEIKGGVEGQVLAANTKGAAVWQTPNILKITRISDNGVIAVTENVVLIDAAGKTGKISISLPTVGLDASSIGKVFSFKRVDTNDDARVYVTAPNGATIDDTEVSVLIGQSNTFQLILETVTPSVKWQVLSRF</sequence>
<proteinExistence type="predicted"/>